<organism evidence="3 4">
    <name type="scientific">Liparis tanakae</name>
    <name type="common">Tanaka's snailfish</name>
    <dbReference type="NCBI Taxonomy" id="230148"/>
    <lineage>
        <taxon>Eukaryota</taxon>
        <taxon>Metazoa</taxon>
        <taxon>Chordata</taxon>
        <taxon>Craniata</taxon>
        <taxon>Vertebrata</taxon>
        <taxon>Euteleostomi</taxon>
        <taxon>Actinopterygii</taxon>
        <taxon>Neopterygii</taxon>
        <taxon>Teleostei</taxon>
        <taxon>Neoteleostei</taxon>
        <taxon>Acanthomorphata</taxon>
        <taxon>Eupercaria</taxon>
        <taxon>Perciformes</taxon>
        <taxon>Cottioidei</taxon>
        <taxon>Cottales</taxon>
        <taxon>Liparidae</taxon>
        <taxon>Liparis</taxon>
    </lineage>
</organism>
<feature type="signal peptide" evidence="2">
    <location>
        <begin position="1"/>
        <end position="22"/>
    </location>
</feature>
<evidence type="ECO:0000256" key="2">
    <source>
        <dbReference type="SAM" id="SignalP"/>
    </source>
</evidence>
<accession>A0A4Z2GAR4</accession>
<evidence type="ECO:0000313" key="3">
    <source>
        <dbReference type="EMBL" id="TNN49844.1"/>
    </source>
</evidence>
<evidence type="ECO:0008006" key="5">
    <source>
        <dbReference type="Google" id="ProtNLM"/>
    </source>
</evidence>
<dbReference type="AlphaFoldDB" id="A0A4Z2GAR4"/>
<comment type="caution">
    <text evidence="3">The sequence shown here is derived from an EMBL/GenBank/DDBJ whole genome shotgun (WGS) entry which is preliminary data.</text>
</comment>
<evidence type="ECO:0000313" key="4">
    <source>
        <dbReference type="Proteomes" id="UP000314294"/>
    </source>
</evidence>
<feature type="chain" id="PRO_5021318236" description="Secreted protein" evidence="2">
    <location>
        <begin position="23"/>
        <end position="130"/>
    </location>
</feature>
<sequence>MQMTTTWYQMALLCFQLPAFLSSQSQRWQLRAMRSTRMYSDNTVLRVEAVIGDDRQQLPAPQLFAQKPINQPVQHAGLRPRFSQVPCRGGGKSRSNPTLISPDHQRTGPEGMLRLLAVPEKRRLGGSDGD</sequence>
<gene>
    <name evidence="3" type="ORF">EYF80_039936</name>
</gene>
<protein>
    <recommendedName>
        <fullName evidence="5">Secreted protein</fullName>
    </recommendedName>
</protein>
<keyword evidence="4" id="KW-1185">Reference proteome</keyword>
<keyword evidence="2" id="KW-0732">Signal</keyword>
<dbReference type="EMBL" id="SRLO01000639">
    <property type="protein sequence ID" value="TNN49844.1"/>
    <property type="molecule type" value="Genomic_DNA"/>
</dbReference>
<evidence type="ECO:0000256" key="1">
    <source>
        <dbReference type="SAM" id="MobiDB-lite"/>
    </source>
</evidence>
<reference evidence="3 4" key="1">
    <citation type="submission" date="2019-03" db="EMBL/GenBank/DDBJ databases">
        <title>First draft genome of Liparis tanakae, snailfish: a comprehensive survey of snailfish specific genes.</title>
        <authorList>
            <person name="Kim W."/>
            <person name="Song I."/>
            <person name="Jeong J.-H."/>
            <person name="Kim D."/>
            <person name="Kim S."/>
            <person name="Ryu S."/>
            <person name="Song J.Y."/>
            <person name="Lee S.K."/>
        </authorList>
    </citation>
    <scope>NUCLEOTIDE SEQUENCE [LARGE SCALE GENOMIC DNA]</scope>
    <source>
        <tissue evidence="3">Muscle</tissue>
    </source>
</reference>
<proteinExistence type="predicted"/>
<name>A0A4Z2GAR4_9TELE</name>
<dbReference type="Proteomes" id="UP000314294">
    <property type="component" value="Unassembled WGS sequence"/>
</dbReference>
<feature type="region of interest" description="Disordered" evidence="1">
    <location>
        <begin position="75"/>
        <end position="114"/>
    </location>
</feature>